<feature type="region of interest" description="Disordered" evidence="1">
    <location>
        <begin position="789"/>
        <end position="831"/>
    </location>
</feature>
<dbReference type="InterPro" id="IPR003892">
    <property type="entry name" value="CUE"/>
</dbReference>
<dbReference type="PANTHER" id="PTHR21494:SF0">
    <property type="entry name" value="ACTIVATING SIGNAL COINTEGRATOR 1 COMPLEX SUBUNIT 2"/>
    <property type="match status" value="1"/>
</dbReference>
<dbReference type="AlphaFoldDB" id="A0A2I0ARI5"/>
<dbReference type="OrthoDB" id="5577209at2759"/>
<sequence>MASSSPQQRSRGLKESFRRQMRYAPKADNSSSGPSSAADAAVTVTTLTTGQPPSLTTSLRSGDLAKHSTAEKGREGLSVSSGGSFVRYLPQDEAVASGLGADAGGLDAVESQAVVDFLNEELSRLLKMKPRDFWGEVAKSDSLHEFLDSYVQFRSRWYDFPHRCARGMVAGIIVGEGDLCRRVFLILFRISSNRDPGASASDCLSIKDHTALLQEKKLLNLPKLLDICAIYGHENGELTKSLVTNAIKAQPKLLDHLGGAVSHFLSIVRTMHERCSTSLEVLVSSGGHESTGNGQLYNDFLDVMDFINDGVMTFDAFADAYRPAALYFAFSFQTSYGNEELLNSLAGLHDLLIPSMLRGFSLLSNFRDSSGAIPDIILSLKMLSMRTVKLGWKLLDYCYLNDELTEDNLLQRATKMFPASVEDPSVRGDVILQTMKEINGEAPHQLIEHHDFGTFVENIEKNYMLLSRIESLCSQGWILLDEGQFKYLSRIAKSSSLVSSACEPGLPFSDGKEVQVDEDAVLLDSKISQIKDLFPEYGNGFLMACLEVYNQDAEEVIQRILEGTLHEDLLSLDTSLDRIPPSSQTTHNVNTNDKGKTVLVDSASQNNLMPSHLNINLPGGDVGGSSASILSSYGRYTRKPANEVPDTEVLDSKSAKDVIRSAVLAAEFEYEDEYDDSFDELGLSIVESGFEETENLSDRLNSLPGKSADDDQSSSSRWSSQKKPQFYVKDGKNYSYKVSGSVAVCNAKEAAIVNQTQKELIHGLGRGGNLPLGAVQKLENSANQVIESSVHAENLGRGTSSFRGRGGRRGGGNHHRKDRASKKHFSGLSGY</sequence>
<gene>
    <name evidence="3" type="ORF">AXF42_Ash012892</name>
</gene>
<dbReference type="PROSITE" id="PS51140">
    <property type="entry name" value="CUE"/>
    <property type="match status" value="1"/>
</dbReference>
<dbReference type="SUPFAM" id="SSF46934">
    <property type="entry name" value="UBA-like"/>
    <property type="match status" value="1"/>
</dbReference>
<feature type="region of interest" description="Disordered" evidence="1">
    <location>
        <begin position="695"/>
        <end position="722"/>
    </location>
</feature>
<dbReference type="STRING" id="1088818.A0A2I0ARI5"/>
<feature type="compositionally biased region" description="Low complexity" evidence="1">
    <location>
        <begin position="713"/>
        <end position="722"/>
    </location>
</feature>
<proteinExistence type="predicted"/>
<feature type="compositionally biased region" description="Polar residues" evidence="1">
    <location>
        <begin position="1"/>
        <end position="10"/>
    </location>
</feature>
<evidence type="ECO:0000313" key="4">
    <source>
        <dbReference type="Proteomes" id="UP000236161"/>
    </source>
</evidence>
<accession>A0A2I0ARI5</accession>
<dbReference type="PANTHER" id="PTHR21494">
    <property type="entry name" value="ACTIVATING SIGNAL COINTEGRATOR 1 COMPLEX SUBUNIT 2 ASC-1 COMPLEX SUBUNIT P100"/>
    <property type="match status" value="1"/>
</dbReference>
<dbReference type="Proteomes" id="UP000236161">
    <property type="component" value="Unassembled WGS sequence"/>
</dbReference>
<feature type="region of interest" description="Disordered" evidence="1">
    <location>
        <begin position="1"/>
        <end position="80"/>
    </location>
</feature>
<dbReference type="Pfam" id="PF02845">
    <property type="entry name" value="CUE"/>
    <property type="match status" value="1"/>
</dbReference>
<dbReference type="InterPro" id="IPR052586">
    <property type="entry name" value="ASCC2"/>
</dbReference>
<dbReference type="Gene3D" id="1.10.8.10">
    <property type="entry name" value="DNA helicase RuvA subunit, C-terminal domain"/>
    <property type="match status" value="1"/>
</dbReference>
<evidence type="ECO:0000313" key="3">
    <source>
        <dbReference type="EMBL" id="PKA58169.1"/>
    </source>
</evidence>
<dbReference type="CDD" id="cd14364">
    <property type="entry name" value="CUE_ASCC2"/>
    <property type="match status" value="1"/>
</dbReference>
<reference evidence="3 4" key="1">
    <citation type="journal article" date="2017" name="Nature">
        <title>The Apostasia genome and the evolution of orchids.</title>
        <authorList>
            <person name="Zhang G.Q."/>
            <person name="Liu K.W."/>
            <person name="Li Z."/>
            <person name="Lohaus R."/>
            <person name="Hsiao Y.Y."/>
            <person name="Niu S.C."/>
            <person name="Wang J.Y."/>
            <person name="Lin Y.C."/>
            <person name="Xu Q."/>
            <person name="Chen L.J."/>
            <person name="Yoshida K."/>
            <person name="Fujiwara S."/>
            <person name="Wang Z.W."/>
            <person name="Zhang Y.Q."/>
            <person name="Mitsuda N."/>
            <person name="Wang M."/>
            <person name="Liu G.H."/>
            <person name="Pecoraro L."/>
            <person name="Huang H.X."/>
            <person name="Xiao X.J."/>
            <person name="Lin M."/>
            <person name="Wu X.Y."/>
            <person name="Wu W.L."/>
            <person name="Chen Y.Y."/>
            <person name="Chang S.B."/>
            <person name="Sakamoto S."/>
            <person name="Ohme-Takagi M."/>
            <person name="Yagi M."/>
            <person name="Zeng S.J."/>
            <person name="Shen C.Y."/>
            <person name="Yeh C.M."/>
            <person name="Luo Y.B."/>
            <person name="Tsai W.C."/>
            <person name="Van de Peer Y."/>
            <person name="Liu Z.J."/>
        </authorList>
    </citation>
    <scope>NUCLEOTIDE SEQUENCE [LARGE SCALE GENOMIC DNA]</scope>
    <source>
        <strain evidence="4">cv. Shenzhen</strain>
        <tissue evidence="3">Stem</tissue>
    </source>
</reference>
<dbReference type="EMBL" id="KZ451955">
    <property type="protein sequence ID" value="PKA58169.1"/>
    <property type="molecule type" value="Genomic_DNA"/>
</dbReference>
<dbReference type="InterPro" id="IPR009060">
    <property type="entry name" value="UBA-like_sf"/>
</dbReference>
<organism evidence="3 4">
    <name type="scientific">Apostasia shenzhenica</name>
    <dbReference type="NCBI Taxonomy" id="1088818"/>
    <lineage>
        <taxon>Eukaryota</taxon>
        <taxon>Viridiplantae</taxon>
        <taxon>Streptophyta</taxon>
        <taxon>Embryophyta</taxon>
        <taxon>Tracheophyta</taxon>
        <taxon>Spermatophyta</taxon>
        <taxon>Magnoliopsida</taxon>
        <taxon>Liliopsida</taxon>
        <taxon>Asparagales</taxon>
        <taxon>Orchidaceae</taxon>
        <taxon>Apostasioideae</taxon>
        <taxon>Apostasia</taxon>
    </lineage>
</organism>
<dbReference type="InterPro" id="IPR041800">
    <property type="entry name" value="ASCC2_CUE"/>
</dbReference>
<evidence type="ECO:0000256" key="1">
    <source>
        <dbReference type="SAM" id="MobiDB-lite"/>
    </source>
</evidence>
<evidence type="ECO:0000259" key="2">
    <source>
        <dbReference type="PROSITE" id="PS51140"/>
    </source>
</evidence>
<dbReference type="SMART" id="SM00546">
    <property type="entry name" value="CUE"/>
    <property type="match status" value="1"/>
</dbReference>
<protein>
    <recommendedName>
        <fullName evidence="2">CUE domain-containing protein</fullName>
    </recommendedName>
</protein>
<name>A0A2I0ARI5_9ASPA</name>
<feature type="compositionally biased region" description="Basic and acidic residues" evidence="1">
    <location>
        <begin position="63"/>
        <end position="75"/>
    </location>
</feature>
<feature type="compositionally biased region" description="Low complexity" evidence="1">
    <location>
        <begin position="27"/>
        <end position="49"/>
    </location>
</feature>
<feature type="compositionally biased region" description="Basic residues" evidence="1">
    <location>
        <begin position="805"/>
        <end position="825"/>
    </location>
</feature>
<feature type="compositionally biased region" description="Polar residues" evidence="1">
    <location>
        <begin position="50"/>
        <end position="60"/>
    </location>
</feature>
<dbReference type="GO" id="GO:0043130">
    <property type="term" value="F:ubiquitin binding"/>
    <property type="evidence" value="ECO:0007669"/>
    <property type="project" value="InterPro"/>
</dbReference>
<feature type="domain" description="CUE" evidence="2">
    <location>
        <begin position="522"/>
        <end position="565"/>
    </location>
</feature>
<keyword evidence="4" id="KW-1185">Reference proteome</keyword>